<organism evidence="1">
    <name type="scientific">Anopheles sinensis</name>
    <name type="common">Mosquito</name>
    <dbReference type="NCBI Taxonomy" id="74873"/>
    <lineage>
        <taxon>Eukaryota</taxon>
        <taxon>Metazoa</taxon>
        <taxon>Ecdysozoa</taxon>
        <taxon>Arthropoda</taxon>
        <taxon>Hexapoda</taxon>
        <taxon>Insecta</taxon>
        <taxon>Pterygota</taxon>
        <taxon>Neoptera</taxon>
        <taxon>Endopterygota</taxon>
        <taxon>Diptera</taxon>
        <taxon>Nematocera</taxon>
        <taxon>Culicoidea</taxon>
        <taxon>Culicidae</taxon>
        <taxon>Anophelinae</taxon>
        <taxon>Anopheles</taxon>
    </lineage>
</organism>
<evidence type="ECO:0000313" key="3">
    <source>
        <dbReference type="Proteomes" id="UP000030765"/>
    </source>
</evidence>
<dbReference type="VEuPathDB" id="VectorBase:ASIC021674"/>
<evidence type="ECO:0000313" key="1">
    <source>
        <dbReference type="EMBL" id="KFB53363.1"/>
    </source>
</evidence>
<gene>
    <name evidence="1" type="ORF">ZHAS_00021674</name>
</gene>
<reference evidence="1 3" key="1">
    <citation type="journal article" date="2014" name="BMC Genomics">
        <title>Genome sequence of Anopheles sinensis provides insight into genetics basis of mosquito competence for malaria parasites.</title>
        <authorList>
            <person name="Zhou D."/>
            <person name="Zhang D."/>
            <person name="Ding G."/>
            <person name="Shi L."/>
            <person name="Hou Q."/>
            <person name="Ye Y."/>
            <person name="Xu Y."/>
            <person name="Zhou H."/>
            <person name="Xiong C."/>
            <person name="Li S."/>
            <person name="Yu J."/>
            <person name="Hong S."/>
            <person name="Yu X."/>
            <person name="Zou P."/>
            <person name="Chen C."/>
            <person name="Chang X."/>
            <person name="Wang W."/>
            <person name="Lv Y."/>
            <person name="Sun Y."/>
            <person name="Ma L."/>
            <person name="Shen B."/>
            <person name="Zhu C."/>
        </authorList>
    </citation>
    <scope>NUCLEOTIDE SEQUENCE [LARGE SCALE GENOMIC DNA]</scope>
</reference>
<dbReference type="AlphaFoldDB" id="A0A084WT19"/>
<dbReference type="Proteomes" id="UP000030765">
    <property type="component" value="Unassembled WGS sequence"/>
</dbReference>
<name>A0A084WT19_ANOSI</name>
<evidence type="ECO:0000313" key="2">
    <source>
        <dbReference type="EnsemblMetazoa" id="ASIC021674-PA"/>
    </source>
</evidence>
<sequence>MPPSSDLAFLGAEFCCTSGSGGTWHAIYHPPATTKRDGPNLTPGSFNLGENWMQARCTVHGSDLDLVPFRREDKDPVWTSVLRSEEVLQNGRTGKSGDLELELAWHRHQVFMSGTN</sequence>
<protein>
    <submittedName>
        <fullName evidence="1 2">RNA polymerase beta subunit</fullName>
    </submittedName>
</protein>
<proteinExistence type="predicted"/>
<dbReference type="EnsemblMetazoa" id="ASIC021674-RA">
    <property type="protein sequence ID" value="ASIC021674-PA"/>
    <property type="gene ID" value="ASIC021674"/>
</dbReference>
<accession>A0A084WT19</accession>
<dbReference type="EMBL" id="KE525419">
    <property type="protein sequence ID" value="KFB53363.1"/>
    <property type="molecule type" value="Genomic_DNA"/>
</dbReference>
<reference evidence="2" key="2">
    <citation type="submission" date="2020-05" db="UniProtKB">
        <authorList>
            <consortium name="EnsemblMetazoa"/>
        </authorList>
    </citation>
    <scope>IDENTIFICATION</scope>
</reference>
<dbReference type="EMBL" id="ATLV01026809">
    <property type="status" value="NOT_ANNOTATED_CDS"/>
    <property type="molecule type" value="Genomic_DNA"/>
</dbReference>
<keyword evidence="3" id="KW-1185">Reference proteome</keyword>